<dbReference type="AlphaFoldDB" id="T2GCC1"/>
<gene>
    <name evidence="2" type="ORF">DGI_2481</name>
</gene>
<dbReference type="Gene3D" id="3.40.190.10">
    <property type="entry name" value="Periplasmic binding protein-like II"/>
    <property type="match status" value="2"/>
</dbReference>
<dbReference type="eggNOG" id="COG4134">
    <property type="taxonomic scope" value="Bacteria"/>
</dbReference>
<keyword evidence="3" id="KW-1185">Reference proteome</keyword>
<dbReference type="RefSeq" id="WP_021761212.1">
    <property type="nucleotide sequence ID" value="NC_022444.1"/>
</dbReference>
<dbReference type="KEGG" id="dgg:DGI_2481"/>
<dbReference type="Pfam" id="PF13416">
    <property type="entry name" value="SBP_bac_8"/>
    <property type="match status" value="1"/>
</dbReference>
<evidence type="ECO:0000313" key="3">
    <source>
        <dbReference type="Proteomes" id="UP000016587"/>
    </source>
</evidence>
<sequence length="401" mass="44130">MIRLLCLLLIVLCGPVVSRAEQPALEAMDWPAVEAAARGGTVRFFMFGGWAHTNKWVDEYVAAELKTRYGIALQRVPMDAAAFMNKLLAEHAAGKQDGSIDLLWINGENFKNAKEAGLLYGPVAQRLPNFQQYVDPEAAAMDFGTPTEGYEVPYGRAQFVFEYDSARTPEPPRTFAALARWVQENPGQFTYPQPPDFTGSAFIRQAFYALTGGHEQYLRPFDRELFDSKAPALWTYLQDMKPSLWQGGKTYPKDSAGLDTLFARGEVAFSMSYHPSHAQSQILAGTYPPTVRTFIMDDGSLFNTHFTAIPANSPNKAAAMVAANFLLSPEAQLSKFDPANWGDSPAIDLARLDEATRARFLAVDLGPATLPPDALAANGVPEIPAAWLEALEKGWSNNVLR</sequence>
<name>T2GCC1_MEGG1</name>
<dbReference type="Proteomes" id="UP000016587">
    <property type="component" value="Chromosome"/>
</dbReference>
<dbReference type="HOGENOM" id="CLU_045122_0_0_7"/>
<evidence type="ECO:0000313" key="2">
    <source>
        <dbReference type="EMBL" id="AGW14220.1"/>
    </source>
</evidence>
<feature type="chain" id="PRO_5004588345" description="ABC transporter substrate-binding protein" evidence="1">
    <location>
        <begin position="21"/>
        <end position="401"/>
    </location>
</feature>
<proteinExistence type="predicted"/>
<evidence type="ECO:0008006" key="4">
    <source>
        <dbReference type="Google" id="ProtNLM"/>
    </source>
</evidence>
<dbReference type="PANTHER" id="PTHR42779">
    <property type="entry name" value="PROTEIN YNJB"/>
    <property type="match status" value="1"/>
</dbReference>
<dbReference type="STRING" id="1121448.DGI_2481"/>
<reference evidence="3" key="2">
    <citation type="submission" date="2013-07" db="EMBL/GenBank/DDBJ databases">
        <authorList>
            <person name="Morais-Silva F.O."/>
            <person name="Rezende A.M."/>
            <person name="Pimentel C."/>
            <person name="Resende D.M."/>
            <person name="Santos C.I."/>
            <person name="Clemente C."/>
            <person name="de Oliveira L.M."/>
            <person name="da Silva S.M."/>
            <person name="Costa D.A."/>
            <person name="Varela-Raposo A."/>
            <person name="Horacio E.C.A."/>
            <person name="Matos M."/>
            <person name="Flores O."/>
            <person name="Ruiz J.C."/>
            <person name="Rodrigues-Pousada C."/>
        </authorList>
    </citation>
    <scope>NUCLEOTIDE SEQUENCE [LARGE SCALE GENOMIC DNA]</scope>
    <source>
        <strain evidence="3">ATCC 19364 / DSM 1382 / NCIMB 9332 / VKM B-1759</strain>
    </source>
</reference>
<organism evidence="2 3">
    <name type="scientific">Megalodesulfovibrio gigas (strain ATCC 19364 / DSM 1382 / NCIMB 9332 / VKM B-1759)</name>
    <name type="common">Desulfovibrio gigas</name>
    <dbReference type="NCBI Taxonomy" id="1121448"/>
    <lineage>
        <taxon>Bacteria</taxon>
        <taxon>Pseudomonadati</taxon>
        <taxon>Thermodesulfobacteriota</taxon>
        <taxon>Desulfovibrionia</taxon>
        <taxon>Desulfovibrionales</taxon>
        <taxon>Desulfovibrionaceae</taxon>
        <taxon>Megalodesulfovibrio</taxon>
    </lineage>
</organism>
<protein>
    <recommendedName>
        <fullName evidence="4">ABC transporter substrate-binding protein</fullName>
    </recommendedName>
</protein>
<dbReference type="EMBL" id="CP006585">
    <property type="protein sequence ID" value="AGW14220.1"/>
    <property type="molecule type" value="Genomic_DNA"/>
</dbReference>
<dbReference type="InterPro" id="IPR006059">
    <property type="entry name" value="SBP"/>
</dbReference>
<dbReference type="PIRSF" id="PIRSF029172">
    <property type="entry name" value="UCP029172_ABC_sbc_YnjB"/>
    <property type="match status" value="1"/>
</dbReference>
<dbReference type="SUPFAM" id="SSF53850">
    <property type="entry name" value="Periplasmic binding protein-like II"/>
    <property type="match status" value="1"/>
</dbReference>
<dbReference type="OrthoDB" id="3239593at2"/>
<dbReference type="NCBIfam" id="NF008633">
    <property type="entry name" value="PRK11622.1"/>
    <property type="match status" value="1"/>
</dbReference>
<evidence type="ECO:0000256" key="1">
    <source>
        <dbReference type="SAM" id="SignalP"/>
    </source>
</evidence>
<reference evidence="2 3" key="1">
    <citation type="journal article" date="2013" name="J. Bacteriol.">
        <title>Roles of HynAB and Ech, the only two hydrogenases found in the model sulfate reducer Desulfovibrio gigas.</title>
        <authorList>
            <person name="Morais-Silva F.O."/>
            <person name="Santos C.I."/>
            <person name="Rodrigues R."/>
            <person name="Pereira I.A."/>
            <person name="Rodrigues-Pousada C."/>
        </authorList>
    </citation>
    <scope>NUCLEOTIDE SEQUENCE [LARGE SCALE GENOMIC DNA]</scope>
    <source>
        <strain evidence="3">ATCC 19364 / DSM 1382 / NCIMB 9332 / VKM B-1759</strain>
    </source>
</reference>
<dbReference type="PATRIC" id="fig|1121448.10.peg.2434"/>
<feature type="signal peptide" evidence="1">
    <location>
        <begin position="1"/>
        <end position="20"/>
    </location>
</feature>
<keyword evidence="1" id="KW-0732">Signal</keyword>
<dbReference type="PANTHER" id="PTHR42779:SF1">
    <property type="entry name" value="PROTEIN YNJB"/>
    <property type="match status" value="1"/>
</dbReference>
<dbReference type="InterPro" id="IPR027020">
    <property type="entry name" value="YnjB"/>
</dbReference>
<accession>T2GCC1</accession>